<evidence type="ECO:0008006" key="3">
    <source>
        <dbReference type="Google" id="ProtNLM"/>
    </source>
</evidence>
<gene>
    <name evidence="1" type="ORF">SAMN05444581_106195</name>
</gene>
<dbReference type="OrthoDB" id="8478622at2"/>
<dbReference type="AlphaFoldDB" id="A0A1I3YUE5"/>
<organism evidence="1 2">
    <name type="scientific">Methylocapsa palsarum</name>
    <dbReference type="NCBI Taxonomy" id="1612308"/>
    <lineage>
        <taxon>Bacteria</taxon>
        <taxon>Pseudomonadati</taxon>
        <taxon>Pseudomonadota</taxon>
        <taxon>Alphaproteobacteria</taxon>
        <taxon>Hyphomicrobiales</taxon>
        <taxon>Beijerinckiaceae</taxon>
        <taxon>Methylocapsa</taxon>
    </lineage>
</organism>
<dbReference type="Proteomes" id="UP000198755">
    <property type="component" value="Unassembled WGS sequence"/>
</dbReference>
<accession>A0A1I3YUE5</accession>
<dbReference type="SUPFAM" id="SSF52266">
    <property type="entry name" value="SGNH hydrolase"/>
    <property type="match status" value="1"/>
</dbReference>
<protein>
    <recommendedName>
        <fullName evidence="3">GDSL-like Lipase/Acylhydrolase family protein</fullName>
    </recommendedName>
</protein>
<keyword evidence="2" id="KW-1185">Reference proteome</keyword>
<dbReference type="InterPro" id="IPR036514">
    <property type="entry name" value="SGNH_hydro_sf"/>
</dbReference>
<evidence type="ECO:0000313" key="1">
    <source>
        <dbReference type="EMBL" id="SFK35484.1"/>
    </source>
</evidence>
<reference evidence="1 2" key="1">
    <citation type="submission" date="2016-10" db="EMBL/GenBank/DDBJ databases">
        <authorList>
            <person name="de Groot N.N."/>
        </authorList>
    </citation>
    <scope>NUCLEOTIDE SEQUENCE [LARGE SCALE GENOMIC DNA]</scope>
    <source>
        <strain evidence="1 2">NE2</strain>
    </source>
</reference>
<dbReference type="STRING" id="1612308.SAMN05444581_106195"/>
<evidence type="ECO:0000313" key="2">
    <source>
        <dbReference type="Proteomes" id="UP000198755"/>
    </source>
</evidence>
<sequence>MRKVPLRLGPLAPDGFIVRRSGIRWLCDDGRLCKAGDIVAYCNLGLGGASVARLVSRAAPFADEARDFQVGFATPVGGRLRRVDESSQGGFLDRMDDFQEWRPDFVIGHIECEGEGASTEPAGDVRLFFAAGRRATGLAEDRSGFLTGWNERSRAWWGEGKGRFGTLLSLGICEQVGVILGDRLPFADLFDAVSGPAHAVFIPDEAQSPCAAVVKEQILRSKTEAGAIAADLAKGMLAGPAVPNASDWIFAGCLLASLGKSPMTDHYDMLTRSGLSRTGPPDAVVLSLMAEGPVVLRHKELGYTVHCVRSRFAGPAFFEWLRSSFEQVKRAPADILNDYRQLIDAARAHGDAKILIMNRMSSSGHEDVFNYAAFDQPLSDTLTTIHAKEMNLMLHDLARESAIGIVDVDAIAADMGGAAHLPDGVHSSGALQAEIRAEILHILDGLGVAGFSAAKPT</sequence>
<dbReference type="RefSeq" id="WP_091681246.1">
    <property type="nucleotide sequence ID" value="NZ_FOSN01000006.1"/>
</dbReference>
<proteinExistence type="predicted"/>
<dbReference type="Gene3D" id="3.40.50.1110">
    <property type="entry name" value="SGNH hydrolase"/>
    <property type="match status" value="1"/>
</dbReference>
<dbReference type="GO" id="GO:0016788">
    <property type="term" value="F:hydrolase activity, acting on ester bonds"/>
    <property type="evidence" value="ECO:0007669"/>
    <property type="project" value="UniProtKB-ARBA"/>
</dbReference>
<dbReference type="EMBL" id="FOSN01000006">
    <property type="protein sequence ID" value="SFK35484.1"/>
    <property type="molecule type" value="Genomic_DNA"/>
</dbReference>
<name>A0A1I3YUE5_9HYPH</name>